<sequence>MKTENHKHDIPKASILEMIENNPGRMYPHFDYLAELLKIQSYLKLDVLTADNEMLLRFLEKLLISEENADQEGILQDLDKIVYLFINLEPATIKKQVSQELLKEIYTKIITTSSSNLLNQFLNKLLIVKDEYKDWAFELDESLDITTPIQLYLVSKYKLNISTQTNDLKALTNLSKLAKKYGPIVKLSIEENLAFDSIRTVESSVYKNVNLPIKLQSFQELDLFKDFINVYKSFSSDLLKNEEQLLANIARFNFINKGEKLTFNQQNELLKFEKFYQDCYEVIQDSGKASLSSFADENSKFLEVVGQSHNLRLKTIRLVMLTYPFTENNEQMLDLVVNLFNKNIESSLGTEEAYKLIEAFIFTVLVNKNLDLANYIKEGFVKNETLKPVDLKKLNKYFVRYGDLIELEKTSDDKNIFMDTMKNIVLNEFVKNI</sequence>
<evidence type="ECO:0000313" key="1">
    <source>
        <dbReference type="EMBL" id="OBA24572.1"/>
    </source>
</evidence>
<feature type="non-terminal residue" evidence="1">
    <location>
        <position position="1"/>
    </location>
</feature>
<dbReference type="AlphaFoldDB" id="A0A1B7T777"/>
<dbReference type="Proteomes" id="UP000092321">
    <property type="component" value="Unassembled WGS sequence"/>
</dbReference>
<reference evidence="2" key="1">
    <citation type="journal article" date="2016" name="Proc. Natl. Acad. Sci. U.S.A.">
        <title>Comparative genomics of biotechnologically important yeasts.</title>
        <authorList>
            <person name="Riley R."/>
            <person name="Haridas S."/>
            <person name="Wolfe K.H."/>
            <person name="Lopes M.R."/>
            <person name="Hittinger C.T."/>
            <person name="Goeker M."/>
            <person name="Salamov A.A."/>
            <person name="Wisecaver J.H."/>
            <person name="Long T.M."/>
            <person name="Calvey C.H."/>
            <person name="Aerts A.L."/>
            <person name="Barry K.W."/>
            <person name="Choi C."/>
            <person name="Clum A."/>
            <person name="Coughlan A.Y."/>
            <person name="Deshpande S."/>
            <person name="Douglass A.P."/>
            <person name="Hanson S.J."/>
            <person name="Klenk H.-P."/>
            <person name="LaButti K.M."/>
            <person name="Lapidus A."/>
            <person name="Lindquist E.A."/>
            <person name="Lipzen A.M."/>
            <person name="Meier-Kolthoff J.P."/>
            <person name="Ohm R.A."/>
            <person name="Otillar R.P."/>
            <person name="Pangilinan J.L."/>
            <person name="Peng Y."/>
            <person name="Rokas A."/>
            <person name="Rosa C.A."/>
            <person name="Scheuner C."/>
            <person name="Sibirny A.A."/>
            <person name="Slot J.C."/>
            <person name="Stielow J.B."/>
            <person name="Sun H."/>
            <person name="Kurtzman C.P."/>
            <person name="Blackwell M."/>
            <person name="Grigoriev I.V."/>
            <person name="Jeffries T.W."/>
        </authorList>
    </citation>
    <scope>NUCLEOTIDE SEQUENCE [LARGE SCALE GENOMIC DNA]</scope>
    <source>
        <strain evidence="2">NRRL Y-1626</strain>
    </source>
</reference>
<comment type="caution">
    <text evidence="1">The sequence shown here is derived from an EMBL/GenBank/DDBJ whole genome shotgun (WGS) entry which is preliminary data.</text>
</comment>
<dbReference type="OrthoDB" id="3972665at2759"/>
<gene>
    <name evidence="1" type="ORF">HANVADRAFT_54396</name>
</gene>
<proteinExistence type="predicted"/>
<evidence type="ECO:0000313" key="2">
    <source>
        <dbReference type="Proteomes" id="UP000092321"/>
    </source>
</evidence>
<protein>
    <submittedName>
        <fullName evidence="1">Uncharacterized protein</fullName>
    </submittedName>
</protein>
<keyword evidence="2" id="KW-1185">Reference proteome</keyword>
<name>A0A1B7T777_9ASCO</name>
<organism evidence="1 2">
    <name type="scientific">Hanseniaspora valbyensis NRRL Y-1626</name>
    <dbReference type="NCBI Taxonomy" id="766949"/>
    <lineage>
        <taxon>Eukaryota</taxon>
        <taxon>Fungi</taxon>
        <taxon>Dikarya</taxon>
        <taxon>Ascomycota</taxon>
        <taxon>Saccharomycotina</taxon>
        <taxon>Saccharomycetes</taxon>
        <taxon>Saccharomycodales</taxon>
        <taxon>Saccharomycodaceae</taxon>
        <taxon>Hanseniaspora</taxon>
    </lineage>
</organism>
<accession>A0A1B7T777</accession>
<dbReference type="EMBL" id="LXPE01000567">
    <property type="protein sequence ID" value="OBA24572.1"/>
    <property type="molecule type" value="Genomic_DNA"/>
</dbReference>